<evidence type="ECO:0000256" key="1">
    <source>
        <dbReference type="SAM" id="MobiDB-lite"/>
    </source>
</evidence>
<reference evidence="2" key="1">
    <citation type="submission" date="2014-12" db="EMBL/GenBank/DDBJ databases">
        <title>Insight into the proteome of Arion vulgaris.</title>
        <authorList>
            <person name="Aradska J."/>
            <person name="Bulat T."/>
            <person name="Smidak R."/>
            <person name="Sarate P."/>
            <person name="Gangsoo J."/>
            <person name="Sialana F."/>
            <person name="Bilban M."/>
            <person name="Lubec G."/>
        </authorList>
    </citation>
    <scope>NUCLEOTIDE SEQUENCE</scope>
    <source>
        <tissue evidence="2">Skin</tissue>
    </source>
</reference>
<proteinExistence type="predicted"/>
<accession>A0A0B6Z9U8</accession>
<dbReference type="AlphaFoldDB" id="A0A0B6Z9U8"/>
<evidence type="ECO:0000313" key="2">
    <source>
        <dbReference type="EMBL" id="CEK65152.1"/>
    </source>
</evidence>
<gene>
    <name evidence="2" type="primary">ORF54087</name>
</gene>
<name>A0A0B6Z9U8_9EUPU</name>
<feature type="non-terminal residue" evidence="2">
    <location>
        <position position="70"/>
    </location>
</feature>
<feature type="non-terminal residue" evidence="2">
    <location>
        <position position="1"/>
    </location>
</feature>
<organism evidence="2">
    <name type="scientific">Arion vulgaris</name>
    <dbReference type="NCBI Taxonomy" id="1028688"/>
    <lineage>
        <taxon>Eukaryota</taxon>
        <taxon>Metazoa</taxon>
        <taxon>Spiralia</taxon>
        <taxon>Lophotrochozoa</taxon>
        <taxon>Mollusca</taxon>
        <taxon>Gastropoda</taxon>
        <taxon>Heterobranchia</taxon>
        <taxon>Euthyneura</taxon>
        <taxon>Panpulmonata</taxon>
        <taxon>Eupulmonata</taxon>
        <taxon>Stylommatophora</taxon>
        <taxon>Helicina</taxon>
        <taxon>Arionoidea</taxon>
        <taxon>Arionidae</taxon>
        <taxon>Arion</taxon>
    </lineage>
</organism>
<sequence length="70" mass="7956">KNVKPRKRPQPMDSIKQTDIESDSLFPHIPLSSNWEEKKSASQDVNGSLRGDLSSIFLLMFLYILQGIPL</sequence>
<dbReference type="EMBL" id="HACG01018287">
    <property type="protein sequence ID" value="CEK65152.1"/>
    <property type="molecule type" value="Transcribed_RNA"/>
</dbReference>
<protein>
    <submittedName>
        <fullName evidence="2">Uncharacterized protein</fullName>
    </submittedName>
</protein>
<feature type="region of interest" description="Disordered" evidence="1">
    <location>
        <begin position="1"/>
        <end position="21"/>
    </location>
</feature>